<name>A0A217EH89_9GAMM</name>
<evidence type="ECO:0000256" key="6">
    <source>
        <dbReference type="ARBA" id="ARBA00023186"/>
    </source>
</evidence>
<reference evidence="12" key="1">
    <citation type="submission" date="2017-06" db="EMBL/GenBank/DDBJ databases">
        <authorList>
            <person name="Varghese N."/>
            <person name="Submissions S."/>
        </authorList>
    </citation>
    <scope>NUCLEOTIDE SEQUENCE [LARGE SCALE GENOMIC DNA]</scope>
    <source>
        <strain evidence="12">ANC 5114</strain>
    </source>
</reference>
<dbReference type="InterPro" id="IPR026039">
    <property type="entry name" value="YfgM"/>
</dbReference>
<organism evidence="11 12">
    <name type="scientific">Acinetobacter apis</name>
    <dbReference type="NCBI Taxonomy" id="1229165"/>
    <lineage>
        <taxon>Bacteria</taxon>
        <taxon>Pseudomonadati</taxon>
        <taxon>Pseudomonadota</taxon>
        <taxon>Gammaproteobacteria</taxon>
        <taxon>Moraxellales</taxon>
        <taxon>Moraxellaceae</taxon>
        <taxon>Acinetobacter</taxon>
    </lineage>
</organism>
<sequence length="234" mass="25894">MSALTEDDQLDRAKSLARKYGSTVVTGVLVLLIAFFGWNYWNKKQNVEAQNETARVQQLMDQAQALTPTSDKMALNRLITAADDIVKKDPNAVQAIQAQFIVSKAYFDRGDYASAARELKKVQTSTLKDAGMIALVNLHLAYAQIAEKKYDDALKTLDLIQLSSFKATVNEVRGDIYVAKNDTVNARKSYEAAWAAAVARKQQPQVLQIKLESVGVLVEDPNIESPILKTVDES</sequence>
<keyword evidence="12" id="KW-1185">Reference proteome</keyword>
<dbReference type="SUPFAM" id="SSF48452">
    <property type="entry name" value="TPR-like"/>
    <property type="match status" value="1"/>
</dbReference>
<evidence type="ECO:0000256" key="4">
    <source>
        <dbReference type="ARBA" id="ARBA00022989"/>
    </source>
</evidence>
<proteinExistence type="inferred from homology"/>
<comment type="similarity">
    <text evidence="7">Belongs to the YfgM family.</text>
</comment>
<dbReference type="Pfam" id="PF09976">
    <property type="entry name" value="TPR_21"/>
    <property type="match status" value="1"/>
</dbReference>
<keyword evidence="2" id="KW-1003">Cell membrane</keyword>
<feature type="transmembrane region" description="Helical" evidence="9">
    <location>
        <begin position="20"/>
        <end position="41"/>
    </location>
</feature>
<dbReference type="GO" id="GO:0005886">
    <property type="term" value="C:plasma membrane"/>
    <property type="evidence" value="ECO:0007669"/>
    <property type="project" value="UniProtKB-SubCell"/>
</dbReference>
<evidence type="ECO:0000256" key="2">
    <source>
        <dbReference type="ARBA" id="ARBA00022475"/>
    </source>
</evidence>
<dbReference type="PIRSF" id="PIRSF006170">
    <property type="entry name" value="YfgM"/>
    <property type="match status" value="1"/>
</dbReference>
<accession>A0A217EH89</accession>
<evidence type="ECO:0000256" key="3">
    <source>
        <dbReference type="ARBA" id="ARBA00022692"/>
    </source>
</evidence>
<dbReference type="EMBL" id="FZLN01000003">
    <property type="protein sequence ID" value="SNQ29861.1"/>
    <property type="molecule type" value="Genomic_DNA"/>
</dbReference>
<dbReference type="RefSeq" id="WP_088823933.1">
    <property type="nucleotide sequence ID" value="NZ_FZLN01000003.1"/>
</dbReference>
<dbReference type="PANTHER" id="PTHR38035:SF1">
    <property type="entry name" value="ANCILLARY SECYEG TRANSLOCON SUBUNIT"/>
    <property type="match status" value="1"/>
</dbReference>
<protein>
    <recommendedName>
        <fullName evidence="8">Ancillary SecYEG translocon subunit</fullName>
    </recommendedName>
</protein>
<dbReference type="AlphaFoldDB" id="A0A217EH89"/>
<comment type="subcellular location">
    <subcellularLocation>
        <location evidence="1">Cell membrane</location>
        <topology evidence="1">Single-pass type II membrane protein</topology>
    </subcellularLocation>
</comment>
<keyword evidence="5 9" id="KW-0472">Membrane</keyword>
<keyword evidence="3 9" id="KW-0812">Transmembrane</keyword>
<dbReference type="PANTHER" id="PTHR38035">
    <property type="entry name" value="UPF0070 PROTEIN YFGM"/>
    <property type="match status" value="1"/>
</dbReference>
<feature type="domain" description="Ancillary SecYEG translocon subunit/Cell division coordinator CpoB TPR" evidence="10">
    <location>
        <begin position="18"/>
        <end position="215"/>
    </location>
</feature>
<gene>
    <name evidence="11" type="ORF">SAMN05444584_1832</name>
</gene>
<evidence type="ECO:0000256" key="8">
    <source>
        <dbReference type="ARBA" id="ARBA00024235"/>
    </source>
</evidence>
<dbReference type="Gene3D" id="1.25.40.10">
    <property type="entry name" value="Tetratricopeptide repeat domain"/>
    <property type="match status" value="1"/>
</dbReference>
<dbReference type="GO" id="GO:0044877">
    <property type="term" value="F:protein-containing complex binding"/>
    <property type="evidence" value="ECO:0007669"/>
    <property type="project" value="InterPro"/>
</dbReference>
<dbReference type="InterPro" id="IPR011990">
    <property type="entry name" value="TPR-like_helical_dom_sf"/>
</dbReference>
<keyword evidence="6" id="KW-0143">Chaperone</keyword>
<dbReference type="Proteomes" id="UP000243463">
    <property type="component" value="Unassembled WGS sequence"/>
</dbReference>
<keyword evidence="4 9" id="KW-1133">Transmembrane helix</keyword>
<evidence type="ECO:0000256" key="1">
    <source>
        <dbReference type="ARBA" id="ARBA00004401"/>
    </source>
</evidence>
<evidence type="ECO:0000313" key="12">
    <source>
        <dbReference type="Proteomes" id="UP000243463"/>
    </source>
</evidence>
<evidence type="ECO:0000313" key="11">
    <source>
        <dbReference type="EMBL" id="SNQ29861.1"/>
    </source>
</evidence>
<evidence type="ECO:0000259" key="10">
    <source>
        <dbReference type="Pfam" id="PF09976"/>
    </source>
</evidence>
<dbReference type="InterPro" id="IPR018704">
    <property type="entry name" value="SecYEG/CpoB_TPR"/>
</dbReference>
<evidence type="ECO:0000256" key="9">
    <source>
        <dbReference type="SAM" id="Phobius"/>
    </source>
</evidence>
<evidence type="ECO:0000256" key="5">
    <source>
        <dbReference type="ARBA" id="ARBA00023136"/>
    </source>
</evidence>
<evidence type="ECO:0000256" key="7">
    <source>
        <dbReference type="ARBA" id="ARBA00024197"/>
    </source>
</evidence>
<dbReference type="OrthoDB" id="9789675at2"/>